<dbReference type="EMBL" id="HG792016">
    <property type="protein sequence ID" value="CDM31386.1"/>
    <property type="molecule type" value="Genomic_DNA"/>
</dbReference>
<sequence>MIIQWFQTSTHIRPWPQLDINYTQQVSPRSSDAYLALISGQRKSRPHLGMVPSSSTVPTLSTDLIAGSEGPGNPGCMRACVESGAGACLSFGSWM</sequence>
<protein>
    <submittedName>
        <fullName evidence="2">Genomic scaffold, ProqFM164S02</fullName>
    </submittedName>
</protein>
<name>W6Q5X5_PENRF</name>
<evidence type="ECO:0000313" key="2">
    <source>
        <dbReference type="EMBL" id="CDM31386.1"/>
    </source>
</evidence>
<dbReference type="Proteomes" id="UP000030686">
    <property type="component" value="Unassembled WGS sequence"/>
</dbReference>
<keyword evidence="3" id="KW-1185">Reference proteome</keyword>
<feature type="compositionally biased region" description="Low complexity" evidence="1">
    <location>
        <begin position="51"/>
        <end position="62"/>
    </location>
</feature>
<accession>W6Q5X5</accession>
<proteinExistence type="predicted"/>
<evidence type="ECO:0000313" key="3">
    <source>
        <dbReference type="Proteomes" id="UP000030686"/>
    </source>
</evidence>
<feature type="region of interest" description="Disordered" evidence="1">
    <location>
        <begin position="45"/>
        <end position="65"/>
    </location>
</feature>
<evidence type="ECO:0000256" key="1">
    <source>
        <dbReference type="SAM" id="MobiDB-lite"/>
    </source>
</evidence>
<gene>
    <name evidence="2" type="ORF">PROQFM164_S02g001536</name>
</gene>
<reference evidence="2" key="1">
    <citation type="journal article" date="2014" name="Nat. Commun.">
        <title>Multiple recent horizontal transfers of a large genomic region in cheese making fungi.</title>
        <authorList>
            <person name="Cheeseman K."/>
            <person name="Ropars J."/>
            <person name="Renault P."/>
            <person name="Dupont J."/>
            <person name="Gouzy J."/>
            <person name="Branca A."/>
            <person name="Abraham A.L."/>
            <person name="Ceppi M."/>
            <person name="Conseiller E."/>
            <person name="Debuchy R."/>
            <person name="Malagnac F."/>
            <person name="Goarin A."/>
            <person name="Silar P."/>
            <person name="Lacoste S."/>
            <person name="Sallet E."/>
            <person name="Bensimon A."/>
            <person name="Giraud T."/>
            <person name="Brygoo Y."/>
        </authorList>
    </citation>
    <scope>NUCLEOTIDE SEQUENCE [LARGE SCALE GENOMIC DNA]</scope>
    <source>
        <strain evidence="2">FM164</strain>
    </source>
</reference>
<organism evidence="2 3">
    <name type="scientific">Penicillium roqueforti (strain FM164)</name>
    <dbReference type="NCBI Taxonomy" id="1365484"/>
    <lineage>
        <taxon>Eukaryota</taxon>
        <taxon>Fungi</taxon>
        <taxon>Dikarya</taxon>
        <taxon>Ascomycota</taxon>
        <taxon>Pezizomycotina</taxon>
        <taxon>Eurotiomycetes</taxon>
        <taxon>Eurotiomycetidae</taxon>
        <taxon>Eurotiales</taxon>
        <taxon>Aspergillaceae</taxon>
        <taxon>Penicillium</taxon>
    </lineage>
</organism>
<dbReference type="AlphaFoldDB" id="W6Q5X5"/>